<sequence>MFSKASSELKENYGYYIGLFFLQIVIMLIVQTVISMFLPTNPAFLEMATMSPQEMSAFDPVQNVNAFINQYTGLAGVLNLVSMFISTLISVLVTRSVFQKINYSETTLKDSALFNTNPGHALILPFKVFVANLLMTLLTIVVMGVGILLAIRTGDSSGTSLIIALGLFLVMLVIAVIVSPISYLIAYDVERRYNFWTSFTKGISIGTKHFGRIFKTIISIVLLFILFFAIVGTVITMIMHSTNSILIGGILGLAAFLALIFWLAPFNLIYMAETMNEIISQEY</sequence>
<feature type="transmembrane region" description="Helical" evidence="1">
    <location>
        <begin position="163"/>
        <end position="186"/>
    </location>
</feature>
<evidence type="ECO:0008006" key="4">
    <source>
        <dbReference type="Google" id="ProtNLM"/>
    </source>
</evidence>
<proteinExistence type="predicted"/>
<evidence type="ECO:0000313" key="3">
    <source>
        <dbReference type="Proteomes" id="UP000721415"/>
    </source>
</evidence>
<feature type="transmembrane region" description="Helical" evidence="1">
    <location>
        <begin position="245"/>
        <end position="270"/>
    </location>
</feature>
<reference evidence="2 3" key="1">
    <citation type="submission" date="2020-07" db="EMBL/GenBank/DDBJ databases">
        <title>Facklamia lactis sp. nov., isolated from raw milk.</title>
        <authorList>
            <person name="Doll E.V."/>
            <person name="Huptas C."/>
            <person name="Staib L."/>
            <person name="Wenning M."/>
            <person name="Scherer S."/>
        </authorList>
    </citation>
    <scope>NUCLEOTIDE SEQUENCE [LARGE SCALE GENOMIC DNA]</scope>
    <source>
        <strain evidence="2 3">DSM 111018</strain>
    </source>
</reference>
<evidence type="ECO:0000256" key="1">
    <source>
        <dbReference type="SAM" id="Phobius"/>
    </source>
</evidence>
<dbReference type="Proteomes" id="UP000721415">
    <property type="component" value="Unassembled WGS sequence"/>
</dbReference>
<feature type="transmembrane region" description="Helical" evidence="1">
    <location>
        <begin position="12"/>
        <end position="38"/>
    </location>
</feature>
<feature type="transmembrane region" description="Helical" evidence="1">
    <location>
        <begin position="129"/>
        <end position="151"/>
    </location>
</feature>
<keyword evidence="1" id="KW-0812">Transmembrane</keyword>
<keyword evidence="1" id="KW-0472">Membrane</keyword>
<accession>A0ABS0LR26</accession>
<evidence type="ECO:0000313" key="2">
    <source>
        <dbReference type="EMBL" id="MBG9986528.1"/>
    </source>
</evidence>
<protein>
    <recommendedName>
        <fullName evidence="4">Beta-carotene 15,15'-monooxygenase</fullName>
    </recommendedName>
</protein>
<name>A0ABS0LR26_9LACT</name>
<keyword evidence="3" id="KW-1185">Reference proteome</keyword>
<organism evidence="2 3">
    <name type="scientific">Facklamia lactis</name>
    <dbReference type="NCBI Taxonomy" id="2749967"/>
    <lineage>
        <taxon>Bacteria</taxon>
        <taxon>Bacillati</taxon>
        <taxon>Bacillota</taxon>
        <taxon>Bacilli</taxon>
        <taxon>Lactobacillales</taxon>
        <taxon>Aerococcaceae</taxon>
        <taxon>Facklamia</taxon>
    </lineage>
</organism>
<dbReference type="RefSeq" id="WP_197115441.1">
    <property type="nucleotide sequence ID" value="NZ_JACBXQ010000003.1"/>
</dbReference>
<comment type="caution">
    <text evidence="2">The sequence shown here is derived from an EMBL/GenBank/DDBJ whole genome shotgun (WGS) entry which is preliminary data.</text>
</comment>
<dbReference type="EMBL" id="JACBXQ010000003">
    <property type="protein sequence ID" value="MBG9986528.1"/>
    <property type="molecule type" value="Genomic_DNA"/>
</dbReference>
<feature type="transmembrane region" description="Helical" evidence="1">
    <location>
        <begin position="71"/>
        <end position="93"/>
    </location>
</feature>
<feature type="transmembrane region" description="Helical" evidence="1">
    <location>
        <begin position="217"/>
        <end position="239"/>
    </location>
</feature>
<gene>
    <name evidence="2" type="ORF">HZY91_06415</name>
</gene>
<keyword evidence="1" id="KW-1133">Transmembrane helix</keyword>